<evidence type="ECO:0000259" key="6">
    <source>
        <dbReference type="PROSITE" id="PS50903"/>
    </source>
</evidence>
<dbReference type="RefSeq" id="WP_009202068.1">
    <property type="nucleotide sequence ID" value="NZ_ACJX03000001.1"/>
</dbReference>
<dbReference type="PANTHER" id="PTHR30405">
    <property type="entry name" value="TRANSPOSASE"/>
    <property type="match status" value="1"/>
</dbReference>
<name>A0A0T5XAA9_9BACT</name>
<comment type="similarity">
    <text evidence="1">In the C-terminal section; belongs to the transposase 35 family.</text>
</comment>
<keyword evidence="3" id="KW-0815">Transposition</keyword>
<dbReference type="InterPro" id="IPR051399">
    <property type="entry name" value="RNA-guided_DNA_endo/Transpos"/>
</dbReference>
<dbReference type="PROSITE" id="PS50903">
    <property type="entry name" value="RUBREDOXIN_LIKE"/>
    <property type="match status" value="1"/>
</dbReference>
<evidence type="ECO:0000313" key="7">
    <source>
        <dbReference type="EMBL" id="KRT35295.1"/>
    </source>
</evidence>
<protein>
    <submittedName>
        <fullName evidence="7">Transposase, IS605 OrfB family</fullName>
    </submittedName>
</protein>
<evidence type="ECO:0000256" key="2">
    <source>
        <dbReference type="ARBA" id="ARBA00011044"/>
    </source>
</evidence>
<dbReference type="Pfam" id="PF01385">
    <property type="entry name" value="OrfB_IS605"/>
    <property type="match status" value="1"/>
</dbReference>
<keyword evidence="5" id="KW-0233">DNA recombination</keyword>
<dbReference type="GO" id="GO:0032196">
    <property type="term" value="P:transposition"/>
    <property type="evidence" value="ECO:0007669"/>
    <property type="project" value="UniProtKB-KW"/>
</dbReference>
<keyword evidence="4" id="KW-0238">DNA-binding</keyword>
<dbReference type="EMBL" id="ACJX03000001">
    <property type="protein sequence ID" value="KRT35295.1"/>
    <property type="molecule type" value="Genomic_DNA"/>
</dbReference>
<proteinExistence type="inferred from homology"/>
<dbReference type="Proteomes" id="UP000005273">
    <property type="component" value="Unassembled WGS sequence"/>
</dbReference>
<dbReference type="InterPro" id="IPR001959">
    <property type="entry name" value="Transposase"/>
</dbReference>
<dbReference type="NCBIfam" id="NF040570">
    <property type="entry name" value="guided_TnpB"/>
    <property type="match status" value="1"/>
</dbReference>
<evidence type="ECO:0000256" key="3">
    <source>
        <dbReference type="ARBA" id="ARBA00022578"/>
    </source>
</evidence>
<keyword evidence="8" id="KW-1185">Reference proteome</keyword>
<sequence length="377" mass="43710">MKTYRFKLYRSKKNKKLHRLIDVAGRIYNHLIALHKRYYRLYGKHLNVNKLMQHMTKLKKRRRFVFWNQLGSQAIQDIAQRIERNYKLFFKNQKRGIKTAPPSFKKIKKYKSFTLKQTGYKLLEGNKIIIMGNVYKYSKSRNIEGKIKTLTVKRDFLGDIYIHLTCETEETAVEPRSGKSVGLDFGLKQFLTTSDGKIIESPLFFKQSIKEIRKLHRILSRKKKGSNNRKKALITLAKAYKKITNRRRDYHFKLAKELAEEYTIICIEDLNINAMQKMWGRKISDLGHGQFVNILKHQCTKVGTMVVEIPRFYPSSKTCSKCGYVLEELSLDVRSWACPICGAVHDRDVNAAINILRVGASTLGGEGVKPASAGILR</sequence>
<comment type="caution">
    <text evidence="7">The sequence shown here is derived from an EMBL/GenBank/DDBJ whole genome shotgun (WGS) entry which is preliminary data.</text>
</comment>
<dbReference type="GO" id="GO:0006310">
    <property type="term" value="P:DNA recombination"/>
    <property type="evidence" value="ECO:0007669"/>
    <property type="project" value="UniProtKB-KW"/>
</dbReference>
<organism evidence="7 8">
    <name type="scientific">Acetomicrobium hydrogeniformans ATCC BAA-1850</name>
    <dbReference type="NCBI Taxonomy" id="592015"/>
    <lineage>
        <taxon>Bacteria</taxon>
        <taxon>Thermotogati</taxon>
        <taxon>Synergistota</taxon>
        <taxon>Synergistia</taxon>
        <taxon>Synergistales</taxon>
        <taxon>Acetomicrobiaceae</taxon>
        <taxon>Acetomicrobium</taxon>
    </lineage>
</organism>
<accession>A0A0T5XAA9</accession>
<dbReference type="PANTHER" id="PTHR30405:SF11">
    <property type="entry name" value="RNA-GUIDED DNA ENDONUCLEASE RV2885C-RELATED"/>
    <property type="match status" value="1"/>
</dbReference>
<dbReference type="STRING" id="592015.HMPREF1705_04567"/>
<feature type="domain" description="Rubredoxin-like" evidence="6">
    <location>
        <begin position="314"/>
        <end position="353"/>
    </location>
</feature>
<dbReference type="eggNOG" id="COG0675">
    <property type="taxonomic scope" value="Bacteria"/>
</dbReference>
<reference evidence="8" key="1">
    <citation type="submission" date="2012-09" db="EMBL/GenBank/DDBJ databases">
        <authorList>
            <person name="Weinstock G."/>
            <person name="Sodergren E."/>
            <person name="Clifton S."/>
            <person name="Fulton L."/>
            <person name="Fulton B."/>
            <person name="Courtney L."/>
            <person name="Fronick C."/>
            <person name="Harrison M."/>
            <person name="Strong C."/>
            <person name="Farmer C."/>
            <person name="Delehaunty K."/>
            <person name="Markovic C."/>
            <person name="Hall O."/>
            <person name="Minx P."/>
            <person name="Tomlinson C."/>
            <person name="Mitreva M."/>
            <person name="Nelson J."/>
            <person name="Hou S."/>
            <person name="Wollam A."/>
            <person name="Pepin K.H."/>
            <person name="Johnson M."/>
            <person name="Bhonagiri V."/>
            <person name="Nash W.E."/>
            <person name="Suruliraj S."/>
            <person name="Warren W."/>
            <person name="Chinwalla A."/>
            <person name="Mardis E.R."/>
            <person name="Wilson R.K."/>
        </authorList>
    </citation>
    <scope>NUCLEOTIDE SEQUENCE [LARGE SCALE GENOMIC DNA]</scope>
    <source>
        <strain evidence="8">OS1</strain>
    </source>
</reference>
<dbReference type="GO" id="GO:0003677">
    <property type="term" value="F:DNA binding"/>
    <property type="evidence" value="ECO:0007669"/>
    <property type="project" value="UniProtKB-KW"/>
</dbReference>
<evidence type="ECO:0000256" key="5">
    <source>
        <dbReference type="ARBA" id="ARBA00023172"/>
    </source>
</evidence>
<evidence type="ECO:0000256" key="1">
    <source>
        <dbReference type="ARBA" id="ARBA00008761"/>
    </source>
</evidence>
<dbReference type="GO" id="GO:0005506">
    <property type="term" value="F:iron ion binding"/>
    <property type="evidence" value="ECO:0007669"/>
    <property type="project" value="InterPro"/>
</dbReference>
<dbReference type="AlphaFoldDB" id="A0A0T5XAA9"/>
<dbReference type="InterPro" id="IPR024934">
    <property type="entry name" value="Rubredoxin-like_dom"/>
</dbReference>
<evidence type="ECO:0000256" key="4">
    <source>
        <dbReference type="ARBA" id="ARBA00023125"/>
    </source>
</evidence>
<evidence type="ECO:0000313" key="8">
    <source>
        <dbReference type="Proteomes" id="UP000005273"/>
    </source>
</evidence>
<comment type="similarity">
    <text evidence="2">In the N-terminal section; belongs to the transposase 2 family.</text>
</comment>
<dbReference type="CDD" id="cd00350">
    <property type="entry name" value="rubredoxin_like"/>
    <property type="match status" value="1"/>
</dbReference>
<dbReference type="Pfam" id="PF07282">
    <property type="entry name" value="Cas12f1-like_TNB"/>
    <property type="match status" value="1"/>
</dbReference>
<gene>
    <name evidence="7" type="ORF">HMPREF1705_04567</name>
</gene>
<dbReference type="InterPro" id="IPR010095">
    <property type="entry name" value="Cas12f1-like_TNB"/>
</dbReference>
<dbReference type="OrthoDB" id="4991at2"/>